<evidence type="ECO:0000313" key="1">
    <source>
        <dbReference type="EMBL" id="SVC21644.1"/>
    </source>
</evidence>
<gene>
    <name evidence="1" type="ORF">METZ01_LOCUS274498</name>
</gene>
<protein>
    <submittedName>
        <fullName evidence="1">Uncharacterized protein</fullName>
    </submittedName>
</protein>
<sequence length="141" mass="16375">MKIRAADLFSLIDSSWDKLQSEYGENHQSMNLDFFNSLARHIQHNSRNKYKLKGATLYKQYYLKIKEDALESQSDFIGVTPIYLSALSHFVHDRPFEEIGIHSISESQEEIPEFPPNHPSFPSSPTILLPFYSIIHPEKIH</sequence>
<dbReference type="EMBL" id="UINC01079545">
    <property type="protein sequence ID" value="SVC21644.1"/>
    <property type="molecule type" value="Genomic_DNA"/>
</dbReference>
<proteinExistence type="predicted"/>
<name>A0A382K9P7_9ZZZZ</name>
<feature type="non-terminal residue" evidence="1">
    <location>
        <position position="141"/>
    </location>
</feature>
<dbReference type="AlphaFoldDB" id="A0A382K9P7"/>
<reference evidence="1" key="1">
    <citation type="submission" date="2018-05" db="EMBL/GenBank/DDBJ databases">
        <authorList>
            <person name="Lanie J.A."/>
            <person name="Ng W.-L."/>
            <person name="Kazmierczak K.M."/>
            <person name="Andrzejewski T.M."/>
            <person name="Davidsen T.M."/>
            <person name="Wayne K.J."/>
            <person name="Tettelin H."/>
            <person name="Glass J.I."/>
            <person name="Rusch D."/>
            <person name="Podicherti R."/>
            <person name="Tsui H.-C.T."/>
            <person name="Winkler M.E."/>
        </authorList>
    </citation>
    <scope>NUCLEOTIDE SEQUENCE</scope>
</reference>
<organism evidence="1">
    <name type="scientific">marine metagenome</name>
    <dbReference type="NCBI Taxonomy" id="408172"/>
    <lineage>
        <taxon>unclassified sequences</taxon>
        <taxon>metagenomes</taxon>
        <taxon>ecological metagenomes</taxon>
    </lineage>
</organism>
<accession>A0A382K9P7</accession>